<evidence type="ECO:0000256" key="1">
    <source>
        <dbReference type="SAM" id="MobiDB-lite"/>
    </source>
</evidence>
<evidence type="ECO:0000313" key="3">
    <source>
        <dbReference type="Proteomes" id="UP000035368"/>
    </source>
</evidence>
<evidence type="ECO:0000313" key="2">
    <source>
        <dbReference type="EMBL" id="AKK02598.1"/>
    </source>
</evidence>
<gene>
    <name evidence="2" type="ORF">CEPID_03620</name>
</gene>
<dbReference type="RefSeq" id="WP_047239773.1">
    <property type="nucleotide sequence ID" value="NZ_CP011541.1"/>
</dbReference>
<organism evidence="2 3">
    <name type="scientific">Corynebacterium epidermidicanis</name>
    <dbReference type="NCBI Taxonomy" id="1050174"/>
    <lineage>
        <taxon>Bacteria</taxon>
        <taxon>Bacillati</taxon>
        <taxon>Actinomycetota</taxon>
        <taxon>Actinomycetes</taxon>
        <taxon>Mycobacteriales</taxon>
        <taxon>Corynebacteriaceae</taxon>
        <taxon>Corynebacterium</taxon>
    </lineage>
</organism>
<dbReference type="PATRIC" id="fig|1050174.4.peg.732"/>
<feature type="region of interest" description="Disordered" evidence="1">
    <location>
        <begin position="1"/>
        <end position="22"/>
    </location>
</feature>
<sequence length="63" mass="6885">MSKMEKKSYVDPAWPEHIPGTGHPVTEALSRLAGASSPYGDEMPFPLPADQIGYVHPHTVINK</sequence>
<accession>A0A0G3GSQ8</accession>
<keyword evidence="3" id="KW-1185">Reference proteome</keyword>
<dbReference type="KEGG" id="cei:CEPID_03620"/>
<reference evidence="2 3" key="1">
    <citation type="submission" date="2015-05" db="EMBL/GenBank/DDBJ databases">
        <title>Complete genome sequence of Corynebacterium epidermidicanis DSM 45586, isolated from the skin of a dog suffering from pruritus.</title>
        <authorList>
            <person name="Ruckert C."/>
            <person name="Albersmeier A."/>
            <person name="Winkler A."/>
            <person name="Tauch A."/>
        </authorList>
    </citation>
    <scope>NUCLEOTIDE SEQUENCE [LARGE SCALE GENOMIC DNA]</scope>
    <source>
        <strain evidence="2 3">DSM 45586</strain>
    </source>
</reference>
<proteinExistence type="predicted"/>
<dbReference type="OrthoDB" id="5191634at2"/>
<dbReference type="STRING" id="1050174.CEPID_03620"/>
<dbReference type="AlphaFoldDB" id="A0A0G3GSQ8"/>
<protein>
    <submittedName>
        <fullName evidence="2">Uncharacterized protein</fullName>
    </submittedName>
</protein>
<dbReference type="Proteomes" id="UP000035368">
    <property type="component" value="Chromosome"/>
</dbReference>
<name>A0A0G3GSQ8_9CORY</name>
<dbReference type="EMBL" id="CP011541">
    <property type="protein sequence ID" value="AKK02598.1"/>
    <property type="molecule type" value="Genomic_DNA"/>
</dbReference>